<evidence type="ECO:0000313" key="2">
    <source>
        <dbReference type="Proteomes" id="UP000186922"/>
    </source>
</evidence>
<reference evidence="1 2" key="1">
    <citation type="journal article" date="2016" name="Nat. Commun.">
        <title>Extremotolerant tardigrade genome and improved radiotolerance of human cultured cells by tardigrade-unique protein.</title>
        <authorList>
            <person name="Hashimoto T."/>
            <person name="Horikawa D.D."/>
            <person name="Saito Y."/>
            <person name="Kuwahara H."/>
            <person name="Kozuka-Hata H."/>
            <person name="Shin-I T."/>
            <person name="Minakuchi Y."/>
            <person name="Ohishi K."/>
            <person name="Motoyama A."/>
            <person name="Aizu T."/>
            <person name="Enomoto A."/>
            <person name="Kondo K."/>
            <person name="Tanaka S."/>
            <person name="Hara Y."/>
            <person name="Koshikawa S."/>
            <person name="Sagara H."/>
            <person name="Miura T."/>
            <person name="Yokobori S."/>
            <person name="Miyagawa K."/>
            <person name="Suzuki Y."/>
            <person name="Kubo T."/>
            <person name="Oyama M."/>
            <person name="Kohara Y."/>
            <person name="Fujiyama A."/>
            <person name="Arakawa K."/>
            <person name="Katayama T."/>
            <person name="Toyoda A."/>
            <person name="Kunieda T."/>
        </authorList>
    </citation>
    <scope>NUCLEOTIDE SEQUENCE [LARGE SCALE GENOMIC DNA]</scope>
    <source>
        <strain evidence="1 2">YOKOZUNA-1</strain>
    </source>
</reference>
<comment type="caution">
    <text evidence="1">The sequence shown here is derived from an EMBL/GenBank/DDBJ whole genome shotgun (WGS) entry which is preliminary data.</text>
</comment>
<sequence>MKSLINHENYGFAILIDHNVDMIYVSSRQQSAGGFRQDKAGTALLYFDYHVALQSRIQVAEIKSSGGVKIR</sequence>
<gene>
    <name evidence="1" type="primary">RvY_05184-1</name>
    <name evidence="1" type="synonym">RvY_05184.1</name>
    <name evidence="1" type="ORF">RvY_05184</name>
</gene>
<evidence type="ECO:0000313" key="1">
    <source>
        <dbReference type="EMBL" id="GAU93211.1"/>
    </source>
</evidence>
<name>A0A1D1UUT2_RAMVA</name>
<proteinExistence type="predicted"/>
<dbReference type="Proteomes" id="UP000186922">
    <property type="component" value="Unassembled WGS sequence"/>
</dbReference>
<protein>
    <submittedName>
        <fullName evidence="1">Uncharacterized protein</fullName>
    </submittedName>
</protein>
<dbReference type="AlphaFoldDB" id="A0A1D1UUT2"/>
<keyword evidence="2" id="KW-1185">Reference proteome</keyword>
<organism evidence="1 2">
    <name type="scientific">Ramazzottius varieornatus</name>
    <name type="common">Water bear</name>
    <name type="synonym">Tardigrade</name>
    <dbReference type="NCBI Taxonomy" id="947166"/>
    <lineage>
        <taxon>Eukaryota</taxon>
        <taxon>Metazoa</taxon>
        <taxon>Ecdysozoa</taxon>
        <taxon>Tardigrada</taxon>
        <taxon>Eutardigrada</taxon>
        <taxon>Parachela</taxon>
        <taxon>Hypsibioidea</taxon>
        <taxon>Ramazzottiidae</taxon>
        <taxon>Ramazzottius</taxon>
    </lineage>
</organism>
<accession>A0A1D1UUT2</accession>
<dbReference type="EMBL" id="BDGG01000002">
    <property type="protein sequence ID" value="GAU93211.1"/>
    <property type="molecule type" value="Genomic_DNA"/>
</dbReference>